<accession>A0ABN9D8A9</accession>
<gene>
    <name evidence="1" type="ORF">SPARVUS_LOCUS6805648</name>
</gene>
<organism evidence="1 2">
    <name type="scientific">Staurois parvus</name>
    <dbReference type="NCBI Taxonomy" id="386267"/>
    <lineage>
        <taxon>Eukaryota</taxon>
        <taxon>Metazoa</taxon>
        <taxon>Chordata</taxon>
        <taxon>Craniata</taxon>
        <taxon>Vertebrata</taxon>
        <taxon>Euteleostomi</taxon>
        <taxon>Amphibia</taxon>
        <taxon>Batrachia</taxon>
        <taxon>Anura</taxon>
        <taxon>Neobatrachia</taxon>
        <taxon>Ranoidea</taxon>
        <taxon>Ranidae</taxon>
        <taxon>Staurois</taxon>
    </lineage>
</organism>
<feature type="non-terminal residue" evidence="1">
    <location>
        <position position="104"/>
    </location>
</feature>
<reference evidence="1" key="1">
    <citation type="submission" date="2023-05" db="EMBL/GenBank/DDBJ databases">
        <authorList>
            <person name="Stuckert A."/>
        </authorList>
    </citation>
    <scope>NUCLEOTIDE SEQUENCE</scope>
</reference>
<dbReference type="Proteomes" id="UP001162483">
    <property type="component" value="Unassembled WGS sequence"/>
</dbReference>
<sequence>DQCPALLTTCATHLCPSVPPSCTHQCRLPCPPSVSIMPPISAAQQCRSSVLPSVLPISAASSVPPHQCRLSMLPISASYQCPLSVPISAAYPCHLISAHQSCLS</sequence>
<name>A0ABN9D8A9_9NEOB</name>
<comment type="caution">
    <text evidence="1">The sequence shown here is derived from an EMBL/GenBank/DDBJ whole genome shotgun (WGS) entry which is preliminary data.</text>
</comment>
<evidence type="ECO:0000313" key="1">
    <source>
        <dbReference type="EMBL" id="CAI9568764.1"/>
    </source>
</evidence>
<feature type="non-terminal residue" evidence="1">
    <location>
        <position position="1"/>
    </location>
</feature>
<keyword evidence="2" id="KW-1185">Reference proteome</keyword>
<evidence type="ECO:0000313" key="2">
    <source>
        <dbReference type="Proteomes" id="UP001162483"/>
    </source>
</evidence>
<dbReference type="EMBL" id="CATNWA010014190">
    <property type="protein sequence ID" value="CAI9568764.1"/>
    <property type="molecule type" value="Genomic_DNA"/>
</dbReference>
<proteinExistence type="predicted"/>
<protein>
    <submittedName>
        <fullName evidence="1">Uncharacterized protein</fullName>
    </submittedName>
</protein>